<organism evidence="2 3">
    <name type="scientific">Exidia glandulosa HHB12029</name>
    <dbReference type="NCBI Taxonomy" id="1314781"/>
    <lineage>
        <taxon>Eukaryota</taxon>
        <taxon>Fungi</taxon>
        <taxon>Dikarya</taxon>
        <taxon>Basidiomycota</taxon>
        <taxon>Agaricomycotina</taxon>
        <taxon>Agaricomycetes</taxon>
        <taxon>Auriculariales</taxon>
        <taxon>Exidiaceae</taxon>
        <taxon>Exidia</taxon>
    </lineage>
</organism>
<dbReference type="InParanoid" id="A0A166A7R7"/>
<feature type="compositionally biased region" description="Polar residues" evidence="1">
    <location>
        <begin position="52"/>
        <end position="65"/>
    </location>
</feature>
<feature type="region of interest" description="Disordered" evidence="1">
    <location>
        <begin position="184"/>
        <end position="208"/>
    </location>
</feature>
<proteinExistence type="predicted"/>
<feature type="compositionally biased region" description="Polar residues" evidence="1">
    <location>
        <begin position="149"/>
        <end position="162"/>
    </location>
</feature>
<feature type="region of interest" description="Disordered" evidence="1">
    <location>
        <begin position="222"/>
        <end position="241"/>
    </location>
</feature>
<feature type="compositionally biased region" description="Polar residues" evidence="1">
    <location>
        <begin position="77"/>
        <end position="89"/>
    </location>
</feature>
<sequence length="605" mass="64690">MPAHRTQYDGFISSIPSQPRPPGSHSFSATRSPSHPQHSTASYGRHIPHHGLSSNPISLPTSTSARALPRHGRLESSRTQPIRSPSLFEQSLAEAHLGKAPRRPRYKSSGKAAQTGASAETPRSTHFAFTAPALPFPLRRPPTSSSSTHTQAGLSSASPSHAHTVTARVHPVQLLPNIEEDDAKMDYTSNSDSDSASDSDGPVHWRLPPGVTFASSAASTPALSYTRSPTQQDFVDDEVPGTPRDNYSSGLSAFNVNNADAARQLIHARNGQGTAPHTSYRPTHALPVVSPAHARYAVSIEDGAGADDLMDLDTDHIYDSSSRLPSSSVRFATPALRSEDATAPLNDSNTRRTRGSSAPAHLLHIAFQHLTARIATMQETVKDLNDPARPFVDCASACVETVLWLLARSEHLAQIALYRTSPRGVDIAFVDGHGRLRVLWDCNAAVLPYVAASGAYVNADTVAVGDNLFSRALDALVTEKAAAAKIFRILLTGTRFQPRARATGFFDFERALNFPHARKIELATTVDCGLCDVTLNAENFKPTVSAGDLASLLAYTVCPEKLPLVDASKVIVKDAVAIPGKEHGTSFSSFHSAVLGKHEASTTGS</sequence>
<dbReference type="AlphaFoldDB" id="A0A166A7R7"/>
<feature type="compositionally biased region" description="Low complexity" evidence="1">
    <location>
        <begin position="189"/>
        <end position="200"/>
    </location>
</feature>
<reference evidence="2 3" key="1">
    <citation type="journal article" date="2016" name="Mol. Biol. Evol.">
        <title>Comparative Genomics of Early-Diverging Mushroom-Forming Fungi Provides Insights into the Origins of Lignocellulose Decay Capabilities.</title>
        <authorList>
            <person name="Nagy L.G."/>
            <person name="Riley R."/>
            <person name="Tritt A."/>
            <person name="Adam C."/>
            <person name="Daum C."/>
            <person name="Floudas D."/>
            <person name="Sun H."/>
            <person name="Yadav J.S."/>
            <person name="Pangilinan J."/>
            <person name="Larsson K.H."/>
            <person name="Matsuura K."/>
            <person name="Barry K."/>
            <person name="Labutti K."/>
            <person name="Kuo R."/>
            <person name="Ohm R.A."/>
            <person name="Bhattacharya S.S."/>
            <person name="Shirouzu T."/>
            <person name="Yoshinaga Y."/>
            <person name="Martin F.M."/>
            <person name="Grigoriev I.V."/>
            <person name="Hibbett D.S."/>
        </authorList>
    </citation>
    <scope>NUCLEOTIDE SEQUENCE [LARGE SCALE GENOMIC DNA]</scope>
    <source>
        <strain evidence="2 3">HHB12029</strain>
    </source>
</reference>
<dbReference type="EMBL" id="KV426075">
    <property type="protein sequence ID" value="KZV89329.1"/>
    <property type="molecule type" value="Genomic_DNA"/>
</dbReference>
<feature type="compositionally biased region" description="Polar residues" evidence="1">
    <location>
        <begin position="222"/>
        <end position="233"/>
    </location>
</feature>
<evidence type="ECO:0000256" key="1">
    <source>
        <dbReference type="SAM" id="MobiDB-lite"/>
    </source>
</evidence>
<feature type="compositionally biased region" description="Basic residues" evidence="1">
    <location>
        <begin position="99"/>
        <end position="108"/>
    </location>
</feature>
<dbReference type="Proteomes" id="UP000077266">
    <property type="component" value="Unassembled WGS sequence"/>
</dbReference>
<gene>
    <name evidence="2" type="ORF">EXIGLDRAFT_751218</name>
</gene>
<feature type="region of interest" description="Disordered" evidence="1">
    <location>
        <begin position="1"/>
        <end position="162"/>
    </location>
</feature>
<keyword evidence="3" id="KW-1185">Reference proteome</keyword>
<feature type="compositionally biased region" description="Polar residues" evidence="1">
    <location>
        <begin position="111"/>
        <end position="124"/>
    </location>
</feature>
<evidence type="ECO:0000313" key="2">
    <source>
        <dbReference type="EMBL" id="KZV89329.1"/>
    </source>
</evidence>
<evidence type="ECO:0000313" key="3">
    <source>
        <dbReference type="Proteomes" id="UP000077266"/>
    </source>
</evidence>
<protein>
    <submittedName>
        <fullName evidence="2">Uncharacterized protein</fullName>
    </submittedName>
</protein>
<name>A0A166A7R7_EXIGL</name>
<accession>A0A166A7R7</accession>
<feature type="compositionally biased region" description="Polar residues" evidence="1">
    <location>
        <begin position="25"/>
        <end position="42"/>
    </location>
</feature>